<name>A0ACB8TV10_9APHY</name>
<accession>A0ACB8TV10</accession>
<evidence type="ECO:0000313" key="1">
    <source>
        <dbReference type="EMBL" id="KAI0085897.1"/>
    </source>
</evidence>
<dbReference type="EMBL" id="MU274927">
    <property type="protein sequence ID" value="KAI0085897.1"/>
    <property type="molecule type" value="Genomic_DNA"/>
</dbReference>
<dbReference type="Proteomes" id="UP001055072">
    <property type="component" value="Unassembled WGS sequence"/>
</dbReference>
<keyword evidence="2" id="KW-1185">Reference proteome</keyword>
<reference evidence="1" key="1">
    <citation type="journal article" date="2021" name="Environ. Microbiol.">
        <title>Gene family expansions and transcriptome signatures uncover fungal adaptations to wood decay.</title>
        <authorList>
            <person name="Hage H."/>
            <person name="Miyauchi S."/>
            <person name="Viragh M."/>
            <person name="Drula E."/>
            <person name="Min B."/>
            <person name="Chaduli D."/>
            <person name="Navarro D."/>
            <person name="Favel A."/>
            <person name="Norest M."/>
            <person name="Lesage-Meessen L."/>
            <person name="Balint B."/>
            <person name="Merenyi Z."/>
            <person name="de Eugenio L."/>
            <person name="Morin E."/>
            <person name="Martinez A.T."/>
            <person name="Baldrian P."/>
            <person name="Stursova M."/>
            <person name="Martinez M.J."/>
            <person name="Novotny C."/>
            <person name="Magnuson J.K."/>
            <person name="Spatafora J.W."/>
            <person name="Maurice S."/>
            <person name="Pangilinan J."/>
            <person name="Andreopoulos W."/>
            <person name="LaButti K."/>
            <person name="Hundley H."/>
            <person name="Na H."/>
            <person name="Kuo A."/>
            <person name="Barry K."/>
            <person name="Lipzen A."/>
            <person name="Henrissat B."/>
            <person name="Riley R."/>
            <person name="Ahrendt S."/>
            <person name="Nagy L.G."/>
            <person name="Grigoriev I.V."/>
            <person name="Martin F."/>
            <person name="Rosso M.N."/>
        </authorList>
    </citation>
    <scope>NUCLEOTIDE SEQUENCE</scope>
    <source>
        <strain evidence="1">CBS 384.51</strain>
    </source>
</reference>
<gene>
    <name evidence="1" type="ORF">BDY19DRAFT_963563</name>
</gene>
<evidence type="ECO:0000313" key="2">
    <source>
        <dbReference type="Proteomes" id="UP001055072"/>
    </source>
</evidence>
<protein>
    <submittedName>
        <fullName evidence="1">Uncharacterized protein</fullName>
    </submittedName>
</protein>
<proteinExistence type="predicted"/>
<comment type="caution">
    <text evidence="1">The sequence shown here is derived from an EMBL/GenBank/DDBJ whole genome shotgun (WGS) entry which is preliminary data.</text>
</comment>
<sequence>MRKSTVLFLALIAVPSTVTACEGDCIVGITRAFIGNYSEPVEHVMMTVASQISHFVPGSPTPESAMEFLQPITNAYSSSSYDGMERAIFPNFFHGKCLDDNGVEPDGCPNPDCPLVCGTPGSLVHFYSKLRYIAFNQTRHLLKDLSTPGSDTYNQVERAVIRRENRKTRKRTTVNRSGFSTVALPTKRSEDEVKKKLKNVMRNVPTWIEQVCGGSGSGDTNDLPQCNWEREMKEYILTFP</sequence>
<organism evidence="1 2">
    <name type="scientific">Irpex rosettiformis</name>
    <dbReference type="NCBI Taxonomy" id="378272"/>
    <lineage>
        <taxon>Eukaryota</taxon>
        <taxon>Fungi</taxon>
        <taxon>Dikarya</taxon>
        <taxon>Basidiomycota</taxon>
        <taxon>Agaricomycotina</taxon>
        <taxon>Agaricomycetes</taxon>
        <taxon>Polyporales</taxon>
        <taxon>Irpicaceae</taxon>
        <taxon>Irpex</taxon>
    </lineage>
</organism>